<keyword evidence="1" id="KW-1133">Transmembrane helix</keyword>
<evidence type="ECO:0000313" key="4">
    <source>
        <dbReference type="WBParaSite" id="ACOC_0000655701-mRNA-1"/>
    </source>
</evidence>
<keyword evidence="3" id="KW-1185">Reference proteome</keyword>
<protein>
    <submittedName>
        <fullName evidence="4">ABC2_membrane domain-containing protein</fullName>
    </submittedName>
</protein>
<gene>
    <name evidence="2" type="ORF">ACOC_LOCUS6558</name>
</gene>
<keyword evidence="1" id="KW-0812">Transmembrane</keyword>
<reference evidence="4" key="1">
    <citation type="submission" date="2017-02" db="UniProtKB">
        <authorList>
            <consortium name="WormBaseParasite"/>
        </authorList>
    </citation>
    <scope>IDENTIFICATION</scope>
</reference>
<proteinExistence type="predicted"/>
<keyword evidence="1" id="KW-0472">Membrane</keyword>
<evidence type="ECO:0000313" key="3">
    <source>
        <dbReference type="Proteomes" id="UP000267027"/>
    </source>
</evidence>
<reference evidence="2 3" key="2">
    <citation type="submission" date="2018-11" db="EMBL/GenBank/DDBJ databases">
        <authorList>
            <consortium name="Pathogen Informatics"/>
        </authorList>
    </citation>
    <scope>NUCLEOTIDE SEQUENCE [LARGE SCALE GENOMIC DNA]</scope>
    <source>
        <strain evidence="2 3">Costa Rica</strain>
    </source>
</reference>
<feature type="transmembrane region" description="Helical" evidence="1">
    <location>
        <begin position="28"/>
        <end position="47"/>
    </location>
</feature>
<evidence type="ECO:0000256" key="1">
    <source>
        <dbReference type="SAM" id="Phobius"/>
    </source>
</evidence>
<dbReference type="Proteomes" id="UP000267027">
    <property type="component" value="Unassembled WGS sequence"/>
</dbReference>
<dbReference type="STRING" id="334426.A0A0R3PNE0"/>
<dbReference type="OrthoDB" id="5874838at2759"/>
<dbReference type="WBParaSite" id="ACOC_0000655701-mRNA-1">
    <property type="protein sequence ID" value="ACOC_0000655701-mRNA-1"/>
    <property type="gene ID" value="ACOC_0000655701"/>
</dbReference>
<dbReference type="EMBL" id="UYYA01003955">
    <property type="protein sequence ID" value="VDM58143.1"/>
    <property type="molecule type" value="Genomic_DNA"/>
</dbReference>
<accession>A0A0R3PNE0</accession>
<organism evidence="4">
    <name type="scientific">Angiostrongylus costaricensis</name>
    <name type="common">Nematode worm</name>
    <dbReference type="NCBI Taxonomy" id="334426"/>
    <lineage>
        <taxon>Eukaryota</taxon>
        <taxon>Metazoa</taxon>
        <taxon>Ecdysozoa</taxon>
        <taxon>Nematoda</taxon>
        <taxon>Chromadorea</taxon>
        <taxon>Rhabditida</taxon>
        <taxon>Rhabditina</taxon>
        <taxon>Rhabditomorpha</taxon>
        <taxon>Strongyloidea</taxon>
        <taxon>Metastrongylidae</taxon>
        <taxon>Angiostrongylus</taxon>
    </lineage>
</organism>
<dbReference type="AlphaFoldDB" id="A0A0R3PNE0"/>
<sequence>MVLSSYMDIFVGYAAACIFGDNITATTFFPLIVSPLLILGMYTGFLIDVRSIPIYFKIFTPLSWFKYSYEAHLIVLLRPINEIKGDSPMKCQMISIWNKSKKGNKNELVMDFKVNM</sequence>
<name>A0A0R3PNE0_ANGCS</name>
<evidence type="ECO:0000313" key="2">
    <source>
        <dbReference type="EMBL" id="VDM58143.1"/>
    </source>
</evidence>